<evidence type="ECO:0000256" key="10">
    <source>
        <dbReference type="RuleBase" id="RU363032"/>
    </source>
</evidence>
<comment type="caution">
    <text evidence="13">The sequence shown here is derived from an EMBL/GenBank/DDBJ whole genome shotgun (WGS) entry which is preliminary data.</text>
</comment>
<dbReference type="Gene3D" id="3.40.50.300">
    <property type="entry name" value="P-loop containing nucleotide triphosphate hydrolases"/>
    <property type="match status" value="1"/>
</dbReference>
<dbReference type="InterPro" id="IPR035906">
    <property type="entry name" value="MetI-like_sf"/>
</dbReference>
<dbReference type="GO" id="GO:0022857">
    <property type="term" value="F:transmembrane transporter activity"/>
    <property type="evidence" value="ECO:0007669"/>
    <property type="project" value="InterPro"/>
</dbReference>
<feature type="domain" description="ABC transporter" evidence="11">
    <location>
        <begin position="330"/>
        <end position="575"/>
    </location>
</feature>
<comment type="similarity">
    <text evidence="2">Belongs to the ABC transporter superfamily.</text>
</comment>
<evidence type="ECO:0000313" key="13">
    <source>
        <dbReference type="EMBL" id="TDE39492.1"/>
    </source>
</evidence>
<dbReference type="SMART" id="SM00382">
    <property type="entry name" value="AAA"/>
    <property type="match status" value="1"/>
</dbReference>
<feature type="transmembrane region" description="Helical" evidence="10">
    <location>
        <begin position="105"/>
        <end position="131"/>
    </location>
</feature>
<evidence type="ECO:0000256" key="7">
    <source>
        <dbReference type="ARBA" id="ARBA00022840"/>
    </source>
</evidence>
<keyword evidence="6" id="KW-0547">Nucleotide-binding</keyword>
<protein>
    <submittedName>
        <fullName evidence="13">Amino acid ABC transporter permease/ATP-binding protein</fullName>
    </submittedName>
</protein>
<keyword evidence="3 10" id="KW-0813">Transport</keyword>
<dbReference type="InterPro" id="IPR017871">
    <property type="entry name" value="ABC_transporter-like_CS"/>
</dbReference>
<dbReference type="GO" id="GO:0016887">
    <property type="term" value="F:ATP hydrolysis activity"/>
    <property type="evidence" value="ECO:0007669"/>
    <property type="project" value="InterPro"/>
</dbReference>
<dbReference type="InterPro" id="IPR003439">
    <property type="entry name" value="ABC_transporter-like_ATP-bd"/>
</dbReference>
<evidence type="ECO:0000259" key="12">
    <source>
        <dbReference type="PROSITE" id="PS50928"/>
    </source>
</evidence>
<dbReference type="CDD" id="cd06261">
    <property type="entry name" value="TM_PBP2"/>
    <property type="match status" value="1"/>
</dbReference>
<dbReference type="PROSITE" id="PS50893">
    <property type="entry name" value="ABC_TRANSPORTER_2"/>
    <property type="match status" value="1"/>
</dbReference>
<evidence type="ECO:0000256" key="1">
    <source>
        <dbReference type="ARBA" id="ARBA00004651"/>
    </source>
</evidence>
<keyword evidence="14" id="KW-1185">Reference proteome</keyword>
<accession>A0A4R5EX80</accession>
<dbReference type="PROSITE" id="PS50928">
    <property type="entry name" value="ABC_TM1"/>
    <property type="match status" value="1"/>
</dbReference>
<organism evidence="13 14">
    <name type="scientific">Nonomuraea mesophila</name>
    <dbReference type="NCBI Taxonomy" id="2530382"/>
    <lineage>
        <taxon>Bacteria</taxon>
        <taxon>Bacillati</taxon>
        <taxon>Actinomycetota</taxon>
        <taxon>Actinomycetes</taxon>
        <taxon>Streptosporangiales</taxon>
        <taxon>Streptosporangiaceae</taxon>
        <taxon>Nonomuraea</taxon>
    </lineage>
</organism>
<comment type="subcellular location">
    <subcellularLocation>
        <location evidence="1 10">Cell membrane</location>
        <topology evidence="1 10">Multi-pass membrane protein</topology>
    </subcellularLocation>
</comment>
<dbReference type="PANTHER" id="PTHR43166">
    <property type="entry name" value="AMINO ACID IMPORT ATP-BINDING PROTEIN"/>
    <property type="match status" value="1"/>
</dbReference>
<keyword evidence="7 13" id="KW-0067">ATP-binding</keyword>
<evidence type="ECO:0000256" key="2">
    <source>
        <dbReference type="ARBA" id="ARBA00005417"/>
    </source>
</evidence>
<dbReference type="GO" id="GO:0005524">
    <property type="term" value="F:ATP binding"/>
    <property type="evidence" value="ECO:0007669"/>
    <property type="project" value="UniProtKB-KW"/>
</dbReference>
<keyword evidence="5 10" id="KW-0812">Transmembrane</keyword>
<dbReference type="Gene3D" id="1.10.3720.10">
    <property type="entry name" value="MetI-like"/>
    <property type="match status" value="1"/>
</dbReference>
<dbReference type="InterPro" id="IPR050086">
    <property type="entry name" value="MetN_ABC_transporter-like"/>
</dbReference>
<dbReference type="SUPFAM" id="SSF161098">
    <property type="entry name" value="MetI-like"/>
    <property type="match status" value="1"/>
</dbReference>
<feature type="transmembrane region" description="Helical" evidence="10">
    <location>
        <begin position="28"/>
        <end position="46"/>
    </location>
</feature>
<dbReference type="GO" id="GO:0043190">
    <property type="term" value="C:ATP-binding cassette (ABC) transporter complex"/>
    <property type="evidence" value="ECO:0007669"/>
    <property type="project" value="InterPro"/>
</dbReference>
<evidence type="ECO:0000313" key="14">
    <source>
        <dbReference type="Proteomes" id="UP000295136"/>
    </source>
</evidence>
<dbReference type="PROSITE" id="PS00211">
    <property type="entry name" value="ABC_TRANSPORTER_1"/>
    <property type="match status" value="1"/>
</dbReference>
<reference evidence="13 14" key="1">
    <citation type="submission" date="2019-03" db="EMBL/GenBank/DDBJ databases">
        <title>Draft genome sequences of novel Actinobacteria.</title>
        <authorList>
            <person name="Sahin N."/>
            <person name="Ay H."/>
            <person name="Saygin H."/>
        </authorList>
    </citation>
    <scope>NUCLEOTIDE SEQUENCE [LARGE SCALE GENOMIC DNA]</scope>
    <source>
        <strain evidence="13 14">6K102</strain>
    </source>
</reference>
<dbReference type="Proteomes" id="UP000295136">
    <property type="component" value="Unassembled WGS sequence"/>
</dbReference>
<keyword evidence="9 10" id="KW-0472">Membrane</keyword>
<dbReference type="SUPFAM" id="SSF52540">
    <property type="entry name" value="P-loop containing nucleoside triphosphate hydrolases"/>
    <property type="match status" value="1"/>
</dbReference>
<dbReference type="PANTHER" id="PTHR43166:SF4">
    <property type="entry name" value="PHOSPHONATES IMPORT ATP-BINDING PROTEIN PHNC"/>
    <property type="match status" value="1"/>
</dbReference>
<sequence length="580" mass="62348">MSPAAPPSPARVRPPGITVVPTRRPGRWAAAAFVAYLLIALGWSLWNNPNLDIATVGQYLFAPSILQGLIVTAELTVVAMIIGIVGGVLLAVMRMSDNPVLSGVAWVYIWLLRGTPLLVQIIFWGFLGALYPHLFLGIPLTGIVFGSVPTNSIIGAATAAVLALATHQAAYCAELVRAAIISVDAGQREAAMSLGMSGGSRMRFVILPQAMRVLIPTLGNETISMLKMTALVSVISGQDLMTAVQQIYQQNFKIIPLLVDASLWYLLVTSLLTVGQHYVERHFGRGFGGGPATGAARRRAGRRADAGPIVEPVSETDEVVEPAPGDEPMVRAEQVWKWFGDSDVLRGIDITVHPRQTLVLLGPSGSGKSTLLRCVNALEKIDSGLLEVDGERVGLRTAADGQLHEMPPAHLCRQRTRIGMVFQRFNLFPHMTALENVALGPRRVLGLPRGQAEAEAERLLTRVGLRDKLDAYPAQLSGGQQQRVAIARALAMKPHLMLFDEPTSALDPELVGEVLDVMKDLARRGMTMIVATHEIGFAKEVADTVAMLDGGVIVESGPPGACLVEPKEERTRAFLSKVLA</sequence>
<keyword evidence="4" id="KW-1003">Cell membrane</keyword>
<comment type="similarity">
    <text evidence="10">Belongs to the binding-protein-dependent transport system permease family.</text>
</comment>
<evidence type="ECO:0000256" key="4">
    <source>
        <dbReference type="ARBA" id="ARBA00022475"/>
    </source>
</evidence>
<dbReference type="Pfam" id="PF00005">
    <property type="entry name" value="ABC_tran"/>
    <property type="match status" value="1"/>
</dbReference>
<dbReference type="InterPro" id="IPR027417">
    <property type="entry name" value="P-loop_NTPase"/>
</dbReference>
<gene>
    <name evidence="13" type="ORF">E1295_32735</name>
</gene>
<keyword evidence="8 10" id="KW-1133">Transmembrane helix</keyword>
<dbReference type="AlphaFoldDB" id="A0A4R5EX80"/>
<evidence type="ECO:0000256" key="6">
    <source>
        <dbReference type="ARBA" id="ARBA00022741"/>
    </source>
</evidence>
<evidence type="ECO:0000259" key="11">
    <source>
        <dbReference type="PROSITE" id="PS50893"/>
    </source>
</evidence>
<evidence type="ECO:0000256" key="5">
    <source>
        <dbReference type="ARBA" id="ARBA00022692"/>
    </source>
</evidence>
<dbReference type="InterPro" id="IPR000515">
    <property type="entry name" value="MetI-like"/>
</dbReference>
<name>A0A4R5EX80_9ACTN</name>
<feature type="domain" description="ABC transmembrane type-1" evidence="12">
    <location>
        <begin position="69"/>
        <end position="276"/>
    </location>
</feature>
<dbReference type="Pfam" id="PF00528">
    <property type="entry name" value="BPD_transp_1"/>
    <property type="match status" value="1"/>
</dbReference>
<dbReference type="EMBL" id="SMLD01000114">
    <property type="protein sequence ID" value="TDE39492.1"/>
    <property type="molecule type" value="Genomic_DNA"/>
</dbReference>
<dbReference type="InterPro" id="IPR003593">
    <property type="entry name" value="AAA+_ATPase"/>
</dbReference>
<feature type="transmembrane region" description="Helical" evidence="10">
    <location>
        <begin position="66"/>
        <end position="93"/>
    </location>
</feature>
<evidence type="ECO:0000256" key="8">
    <source>
        <dbReference type="ARBA" id="ARBA00022989"/>
    </source>
</evidence>
<evidence type="ECO:0000256" key="9">
    <source>
        <dbReference type="ARBA" id="ARBA00023136"/>
    </source>
</evidence>
<dbReference type="InterPro" id="IPR010065">
    <property type="entry name" value="AA_ABC_transptr_permease_3TM"/>
</dbReference>
<dbReference type="CDD" id="cd03262">
    <property type="entry name" value="ABC_HisP_GlnQ"/>
    <property type="match status" value="1"/>
</dbReference>
<dbReference type="NCBIfam" id="TIGR01726">
    <property type="entry name" value="HEQRo_perm_3TM"/>
    <property type="match status" value="1"/>
</dbReference>
<proteinExistence type="inferred from homology"/>
<evidence type="ECO:0000256" key="3">
    <source>
        <dbReference type="ARBA" id="ARBA00022448"/>
    </source>
</evidence>
<feature type="transmembrane region" description="Helical" evidence="10">
    <location>
        <begin position="143"/>
        <end position="165"/>
    </location>
</feature>